<dbReference type="PROSITE" id="PS51257">
    <property type="entry name" value="PROKAR_LIPOPROTEIN"/>
    <property type="match status" value="1"/>
</dbReference>
<sequence length="356" mass="38035">MTATTRRTAGRRAATVVIGAVGATALLAGCAQEVPTPVAEEPFDGPMVSVEQEEAVVTDVAAVLTKADEERDAGLLKPRVAGPALEVRSSQLEVAAEREDNSLVTDIPTDILRSILPTTQTWPRATFTITEPTEDLEVNRLVAYQQSSARDNYRLWAWVQLIPGTTMPNFADPELIGSEAVAADDDSLQVTPTEAMAQYADLVTRGTEDSENAAAFELPSESQDLVARVQADARSVREDDAFGEADGSYALKFVPQSDLVAVRTSDGGAVVMGALDGNVRIKVEEDGEINPLTETQQALVGDADATNELYVEYTDQVALYVPPAGSEELMRPLGFSHVAVAADTSIPDKKNTDRKG</sequence>
<name>A0A168G2H6_9MICO</name>
<keyword evidence="4" id="KW-1185">Reference proteome</keyword>
<dbReference type="AlphaFoldDB" id="A0A168G2H6"/>
<dbReference type="PATRIC" id="fig|1300344.3.peg.3491"/>
<reference evidence="3 4" key="1">
    <citation type="submission" date="2016-01" db="EMBL/GenBank/DDBJ databases">
        <title>Complete genome sequence of a soil Actinobacterium, Isoptericola dokdonensis DS-3.</title>
        <authorList>
            <person name="Kwon S.-K."/>
            <person name="Kim J.F."/>
        </authorList>
    </citation>
    <scope>NUCLEOTIDE SEQUENCE [LARGE SCALE GENOMIC DNA]</scope>
    <source>
        <strain evidence="3 4">DS-3</strain>
    </source>
</reference>
<evidence type="ECO:0000259" key="2">
    <source>
        <dbReference type="Pfam" id="PF26366"/>
    </source>
</evidence>
<proteinExistence type="predicted"/>
<gene>
    <name evidence="3" type="ORF">I598_3463</name>
</gene>
<keyword evidence="1" id="KW-0732">Signal</keyword>
<dbReference type="Proteomes" id="UP000076794">
    <property type="component" value="Chromosome"/>
</dbReference>
<accession>A0A168G2H6</accession>
<dbReference type="EMBL" id="CP014209">
    <property type="protein sequence ID" value="ANC32971.1"/>
    <property type="molecule type" value="Genomic_DNA"/>
</dbReference>
<organism evidence="3 4">
    <name type="scientific">Isoptericola dokdonensis DS-3</name>
    <dbReference type="NCBI Taxonomy" id="1300344"/>
    <lineage>
        <taxon>Bacteria</taxon>
        <taxon>Bacillati</taxon>
        <taxon>Actinomycetota</taxon>
        <taxon>Actinomycetes</taxon>
        <taxon>Micrococcales</taxon>
        <taxon>Promicromonosporaceae</taxon>
        <taxon>Isoptericola</taxon>
    </lineage>
</organism>
<evidence type="ECO:0000256" key="1">
    <source>
        <dbReference type="SAM" id="SignalP"/>
    </source>
</evidence>
<dbReference type="KEGG" id="ido:I598_3463"/>
<feature type="signal peptide" evidence="1">
    <location>
        <begin position="1"/>
        <end position="28"/>
    </location>
</feature>
<feature type="domain" description="DUF8094" evidence="2">
    <location>
        <begin position="46"/>
        <end position="327"/>
    </location>
</feature>
<protein>
    <recommendedName>
        <fullName evidence="2">DUF8094 domain-containing protein</fullName>
    </recommendedName>
</protein>
<dbReference type="Pfam" id="PF26366">
    <property type="entry name" value="DUF8094"/>
    <property type="match status" value="1"/>
</dbReference>
<dbReference type="OrthoDB" id="3266092at2"/>
<evidence type="ECO:0000313" key="4">
    <source>
        <dbReference type="Proteomes" id="UP000076794"/>
    </source>
</evidence>
<dbReference type="STRING" id="1300344.I598_3463"/>
<dbReference type="RefSeq" id="WP_068204554.1">
    <property type="nucleotide sequence ID" value="NZ_CP014209.1"/>
</dbReference>
<feature type="chain" id="PRO_5038924579" description="DUF8094 domain-containing protein" evidence="1">
    <location>
        <begin position="29"/>
        <end position="356"/>
    </location>
</feature>
<evidence type="ECO:0000313" key="3">
    <source>
        <dbReference type="EMBL" id="ANC32971.1"/>
    </source>
</evidence>
<dbReference type="InterPro" id="IPR058407">
    <property type="entry name" value="DUF8094"/>
</dbReference>